<evidence type="ECO:0000313" key="3">
    <source>
        <dbReference type="Proteomes" id="UP000752171"/>
    </source>
</evidence>
<comment type="caution">
    <text evidence="2">The sequence shown here is derived from an EMBL/GenBank/DDBJ whole genome shotgun (WGS) entry which is preliminary data.</text>
</comment>
<sequence>RTWQQVKMKYKNIFQSANRKKAEVRKTGGGATPPPFTQAEELALSQNSGRPITHGITGGSSPEPSTPQDTPHYVKGMFITLHISL</sequence>
<feature type="compositionally biased region" description="Polar residues" evidence="1">
    <location>
        <begin position="59"/>
        <end position="69"/>
    </location>
</feature>
<dbReference type="EMBL" id="JAICCE010000005">
    <property type="protein sequence ID" value="KAG9276880.1"/>
    <property type="molecule type" value="Genomic_DNA"/>
</dbReference>
<evidence type="ECO:0000256" key="1">
    <source>
        <dbReference type="SAM" id="MobiDB-lite"/>
    </source>
</evidence>
<evidence type="ECO:0000313" key="2">
    <source>
        <dbReference type="EMBL" id="KAG9276880.1"/>
    </source>
</evidence>
<reference evidence="2 3" key="1">
    <citation type="submission" date="2021-07" db="EMBL/GenBank/DDBJ databases">
        <authorList>
            <person name="Imarazene B."/>
            <person name="Zahm M."/>
            <person name="Klopp C."/>
            <person name="Cabau C."/>
            <person name="Beille S."/>
            <person name="Jouanno E."/>
            <person name="Castinel A."/>
            <person name="Lluch J."/>
            <person name="Gil L."/>
            <person name="Kuchtly C."/>
            <person name="Lopez Roques C."/>
            <person name="Donnadieu C."/>
            <person name="Parrinello H."/>
            <person name="Journot L."/>
            <person name="Du K."/>
            <person name="Schartl M."/>
            <person name="Retaux S."/>
            <person name="Guiguen Y."/>
        </authorList>
    </citation>
    <scope>NUCLEOTIDE SEQUENCE [LARGE SCALE GENOMIC DNA]</scope>
    <source>
        <strain evidence="2">Pach_M1</strain>
        <tissue evidence="2">Testis</tissue>
    </source>
</reference>
<dbReference type="AlphaFoldDB" id="A0A8T2LZM3"/>
<gene>
    <name evidence="2" type="ORF">AMEX_G6855</name>
</gene>
<feature type="region of interest" description="Disordered" evidence="1">
    <location>
        <begin position="45"/>
        <end position="72"/>
    </location>
</feature>
<proteinExistence type="predicted"/>
<dbReference type="Proteomes" id="UP000752171">
    <property type="component" value="Unassembled WGS sequence"/>
</dbReference>
<protein>
    <submittedName>
        <fullName evidence="2">Uncharacterized protein</fullName>
    </submittedName>
</protein>
<accession>A0A8T2LZM3</accession>
<feature type="non-terminal residue" evidence="2">
    <location>
        <position position="85"/>
    </location>
</feature>
<organism evidence="2 3">
    <name type="scientific">Astyanax mexicanus</name>
    <name type="common">Blind cave fish</name>
    <name type="synonym">Astyanax fasciatus mexicanus</name>
    <dbReference type="NCBI Taxonomy" id="7994"/>
    <lineage>
        <taxon>Eukaryota</taxon>
        <taxon>Metazoa</taxon>
        <taxon>Chordata</taxon>
        <taxon>Craniata</taxon>
        <taxon>Vertebrata</taxon>
        <taxon>Euteleostomi</taxon>
        <taxon>Actinopterygii</taxon>
        <taxon>Neopterygii</taxon>
        <taxon>Teleostei</taxon>
        <taxon>Ostariophysi</taxon>
        <taxon>Characiformes</taxon>
        <taxon>Characoidei</taxon>
        <taxon>Acestrorhamphidae</taxon>
        <taxon>Acestrorhamphinae</taxon>
        <taxon>Astyanax</taxon>
    </lineage>
</organism>
<name>A0A8T2LZM3_ASTMX</name>